<name>L8H0W0_ACACF</name>
<reference evidence="6 7" key="1">
    <citation type="journal article" date="2013" name="Genome Biol.">
        <title>Genome of Acanthamoeba castellanii highlights extensive lateral gene transfer and early evolution of tyrosine kinase signaling.</title>
        <authorList>
            <person name="Clarke M."/>
            <person name="Lohan A.J."/>
            <person name="Liu B."/>
            <person name="Lagkouvardos I."/>
            <person name="Roy S."/>
            <person name="Zafar N."/>
            <person name="Bertelli C."/>
            <person name="Schilde C."/>
            <person name="Kianianmomeni A."/>
            <person name="Burglin T.R."/>
            <person name="Frech C."/>
            <person name="Turcotte B."/>
            <person name="Kopec K.O."/>
            <person name="Synnott J.M."/>
            <person name="Choo C."/>
            <person name="Paponov I."/>
            <person name="Finkler A."/>
            <person name="Soon Heng Tan C."/>
            <person name="Hutchins A.P."/>
            <person name="Weinmeier T."/>
            <person name="Rattei T."/>
            <person name="Chu J.S."/>
            <person name="Gimenez G."/>
            <person name="Irimia M."/>
            <person name="Rigden D.J."/>
            <person name="Fitzpatrick D.A."/>
            <person name="Lorenzo-Morales J."/>
            <person name="Bateman A."/>
            <person name="Chiu C.H."/>
            <person name="Tang P."/>
            <person name="Hegemann P."/>
            <person name="Fromm H."/>
            <person name="Raoult D."/>
            <person name="Greub G."/>
            <person name="Miranda-Saavedra D."/>
            <person name="Chen N."/>
            <person name="Nash P."/>
            <person name="Ginger M.L."/>
            <person name="Horn M."/>
            <person name="Schaap P."/>
            <person name="Caler L."/>
            <person name="Loftus B."/>
        </authorList>
    </citation>
    <scope>NUCLEOTIDE SEQUENCE [LARGE SCALE GENOMIC DNA]</scope>
    <source>
        <strain evidence="6 7">Neff</strain>
    </source>
</reference>
<evidence type="ECO:0000256" key="4">
    <source>
        <dbReference type="RuleBase" id="RU003829"/>
    </source>
</evidence>
<dbReference type="InterPro" id="IPR036388">
    <property type="entry name" value="WH-like_DNA-bd_sf"/>
</dbReference>
<feature type="domain" description="Cullin family profile" evidence="5">
    <location>
        <begin position="293"/>
        <end position="526"/>
    </location>
</feature>
<evidence type="ECO:0000313" key="6">
    <source>
        <dbReference type="EMBL" id="ELR19099.1"/>
    </source>
</evidence>
<dbReference type="InterPro" id="IPR036317">
    <property type="entry name" value="Cullin_homology_sf"/>
</dbReference>
<dbReference type="OrthoDB" id="27073at2759"/>
<evidence type="ECO:0000256" key="1">
    <source>
        <dbReference type="ARBA" id="ARBA00004906"/>
    </source>
</evidence>
<dbReference type="RefSeq" id="XP_004341166.1">
    <property type="nucleotide sequence ID" value="XM_004341118.1"/>
</dbReference>
<gene>
    <name evidence="6" type="ORF">ACA1_323330</name>
</gene>
<dbReference type="PROSITE" id="PS50069">
    <property type="entry name" value="CULLIN_2"/>
    <property type="match status" value="1"/>
</dbReference>
<dbReference type="STRING" id="1257118.L8H0W0"/>
<proteinExistence type="inferred from homology"/>
<dbReference type="UniPathway" id="UPA00143"/>
<keyword evidence="7" id="KW-1185">Reference proteome</keyword>
<sequence>MGASKSNALPSRPSHYPDFDELELCCAELKSVTTVSYREAFSRYEGYLRSFARDYLEPQLESVGLCTYLAALVKCWEQFSIYTKSVIMLMQQLHYSDRYGPMAKQVFMKLFLQSDRLARELQRVLQEGRFLDDEETNHHIVSTLVLLSEIGYNNELFVKYFETPLIERCAADARLRLQTSSVTNYLAYEYVQEKVESEWESLFSSGNRQELRPVCALWLQIEDVVAMLKGKQLGSLDTLSVVNSMIDAYRYCHGMTSNTEDAGLISALQQGTAEALTVEWSLPKEEQQGRGRLVEEYLAHFCHRLLSKQSDKLFQADLVEEIVDGVTDLYRHCANKDIFVALYQRHLIKRLLLEGSSATEDRELAMLSRLKTATVRTIGDLSGLHRCDMAVREVYQSAELSARFKASPFAQGLSTDINVKVISSFLFPYQFKPVALPVEFLHAQERYTQFYTDLTAKSKKLFWIPALSSAVVSASFTKGKKEFRVSLHQASILFLFNDSSALTLNDILRHTKMDKEECALLVKQLVKIKLILSVNAGGDSNAETFQVHDAFANKRFSINLNAAQLKLAKGESDQARESALQSRRYSAQAAVVRIMKSRRVLTHNELVSETMAQLKFPFEIGWLKRVLEALISSGYMARTTRADQAAYEYLP</sequence>
<evidence type="ECO:0000313" key="7">
    <source>
        <dbReference type="Proteomes" id="UP000011083"/>
    </source>
</evidence>
<dbReference type="SUPFAM" id="SSF46785">
    <property type="entry name" value="Winged helix' DNA-binding domain"/>
    <property type="match status" value="1"/>
</dbReference>
<dbReference type="SUPFAM" id="SSF75632">
    <property type="entry name" value="Cullin homology domain"/>
    <property type="match status" value="1"/>
</dbReference>
<evidence type="ECO:0000256" key="3">
    <source>
        <dbReference type="PROSITE-ProRule" id="PRU00330"/>
    </source>
</evidence>
<dbReference type="PANTHER" id="PTHR11932">
    <property type="entry name" value="CULLIN"/>
    <property type="match status" value="1"/>
</dbReference>
<evidence type="ECO:0000256" key="2">
    <source>
        <dbReference type="ARBA" id="ARBA00006019"/>
    </source>
</evidence>
<dbReference type="Gene3D" id="1.10.10.10">
    <property type="entry name" value="Winged helix-like DNA-binding domain superfamily/Winged helix DNA-binding domain"/>
    <property type="match status" value="1"/>
</dbReference>
<dbReference type="Pfam" id="PF26557">
    <property type="entry name" value="Cullin_AB"/>
    <property type="match status" value="1"/>
</dbReference>
<dbReference type="GO" id="GO:0031625">
    <property type="term" value="F:ubiquitin protein ligase binding"/>
    <property type="evidence" value="ECO:0007669"/>
    <property type="project" value="InterPro"/>
</dbReference>
<accession>L8H0W0</accession>
<dbReference type="Pfam" id="PF00888">
    <property type="entry name" value="Cullin"/>
    <property type="match status" value="1"/>
</dbReference>
<dbReference type="SUPFAM" id="SSF74788">
    <property type="entry name" value="Cullin repeat-like"/>
    <property type="match status" value="1"/>
</dbReference>
<dbReference type="GO" id="GO:0016567">
    <property type="term" value="P:protein ubiquitination"/>
    <property type="evidence" value="ECO:0007669"/>
    <property type="project" value="UniProtKB-UniPathway"/>
</dbReference>
<dbReference type="InterPro" id="IPR016158">
    <property type="entry name" value="Cullin_homology"/>
</dbReference>
<dbReference type="InterPro" id="IPR019559">
    <property type="entry name" value="Cullin_neddylation_domain"/>
</dbReference>
<dbReference type="InterPro" id="IPR045093">
    <property type="entry name" value="Cullin"/>
</dbReference>
<dbReference type="SMART" id="SM00884">
    <property type="entry name" value="Cullin_Nedd8"/>
    <property type="match status" value="1"/>
</dbReference>
<dbReference type="Gene3D" id="1.20.1310.10">
    <property type="entry name" value="Cullin Repeats"/>
    <property type="match status" value="1"/>
</dbReference>
<dbReference type="InterPro" id="IPR036390">
    <property type="entry name" value="WH_DNA-bd_sf"/>
</dbReference>
<protein>
    <submittedName>
        <fullName evidence="6">Cullin family protein</fullName>
    </submittedName>
</protein>
<dbReference type="SMART" id="SM00182">
    <property type="entry name" value="CULLIN"/>
    <property type="match status" value="1"/>
</dbReference>
<dbReference type="KEGG" id="acan:ACA1_323330"/>
<dbReference type="InterPro" id="IPR001373">
    <property type="entry name" value="Cullin_N"/>
</dbReference>
<dbReference type="InterPro" id="IPR059120">
    <property type="entry name" value="Cullin-like_AB"/>
</dbReference>
<dbReference type="InterPro" id="IPR016159">
    <property type="entry name" value="Cullin_repeat-like_dom_sf"/>
</dbReference>
<dbReference type="EMBL" id="KB007938">
    <property type="protein sequence ID" value="ELR19099.1"/>
    <property type="molecule type" value="Genomic_DNA"/>
</dbReference>
<dbReference type="Proteomes" id="UP000011083">
    <property type="component" value="Unassembled WGS sequence"/>
</dbReference>
<dbReference type="Gene3D" id="3.30.230.130">
    <property type="entry name" value="Cullin, Chain C, Domain 2"/>
    <property type="match status" value="1"/>
</dbReference>
<dbReference type="VEuPathDB" id="AmoebaDB:ACA1_323330"/>
<evidence type="ECO:0000259" key="5">
    <source>
        <dbReference type="PROSITE" id="PS50069"/>
    </source>
</evidence>
<dbReference type="GO" id="GO:0006511">
    <property type="term" value="P:ubiquitin-dependent protein catabolic process"/>
    <property type="evidence" value="ECO:0007669"/>
    <property type="project" value="InterPro"/>
</dbReference>
<dbReference type="Pfam" id="PF10557">
    <property type="entry name" value="Cullin_Nedd8"/>
    <property type="match status" value="1"/>
</dbReference>
<comment type="similarity">
    <text evidence="2 3 4">Belongs to the cullin family.</text>
</comment>
<dbReference type="AlphaFoldDB" id="L8H0W0"/>
<dbReference type="GeneID" id="14919917"/>
<comment type="pathway">
    <text evidence="1">Protein modification; protein ubiquitination.</text>
</comment>
<organism evidence="6 7">
    <name type="scientific">Acanthamoeba castellanii (strain ATCC 30010 / Neff)</name>
    <dbReference type="NCBI Taxonomy" id="1257118"/>
    <lineage>
        <taxon>Eukaryota</taxon>
        <taxon>Amoebozoa</taxon>
        <taxon>Discosea</taxon>
        <taxon>Longamoebia</taxon>
        <taxon>Centramoebida</taxon>
        <taxon>Acanthamoebidae</taxon>
        <taxon>Acanthamoeba</taxon>
    </lineage>
</organism>